<feature type="compositionally biased region" description="Low complexity" evidence="2">
    <location>
        <begin position="295"/>
        <end position="307"/>
    </location>
</feature>
<organism evidence="3">
    <name type="scientific">uncultured prokaryote</name>
    <dbReference type="NCBI Taxonomy" id="198431"/>
    <lineage>
        <taxon>unclassified sequences</taxon>
        <taxon>environmental samples</taxon>
    </lineage>
</organism>
<evidence type="ECO:0000256" key="2">
    <source>
        <dbReference type="SAM" id="MobiDB-lite"/>
    </source>
</evidence>
<evidence type="ECO:0000313" key="3">
    <source>
        <dbReference type="EMBL" id="CRY95605.1"/>
    </source>
</evidence>
<sequence length="320" mass="36252">MAKGRTGSIRQEALTKVDFRKAEQHGKRLDTMGPARQVRDVPPLVYGSLDLEEARAAHMKGVQQQGKTEAIHMLVQFPTDIPLGPDPERTQKVMLDHAVRFANQYHGGDAVFAARLDRDEQGQHTVDVFAMPRYDFTYKDGRTIKRAAVSKFSKEHARARSEALQDPGETLEPDSPIMQGRALQAAWHEYLRDECRQRWVQPPERKKVRSKDRLEPEELALKRKKHDAEAEAVMMVAQAREEARREADEIKAKAAQEAAQMRAQAKGQIVLAMKEIEDRKAAVERDAALVAAARRSVGQPAPEIEAIAARRRRQRPDQQH</sequence>
<accession>A0A0H5Q2L1</accession>
<protein>
    <submittedName>
        <fullName evidence="3">Uncharacterized protein</fullName>
    </submittedName>
</protein>
<reference evidence="3" key="1">
    <citation type="submission" date="2015-06" db="EMBL/GenBank/DDBJ databases">
        <authorList>
            <person name="Joergensen T."/>
        </authorList>
    </citation>
    <scope>NUCLEOTIDE SEQUENCE</scope>
    <source>
        <strain evidence="3">RGRH0687</strain>
    </source>
</reference>
<proteinExistence type="predicted"/>
<keyword evidence="1" id="KW-0175">Coiled coil</keyword>
<reference evidence="3" key="2">
    <citation type="submission" date="2015-07" db="EMBL/GenBank/DDBJ databases">
        <title>Plasmids, circular viruses and viroids from rat gut.</title>
        <authorList>
            <person name="Jorgensen T.J."/>
            <person name="Hansen M.A."/>
            <person name="Xu Z."/>
            <person name="Tabak M.A."/>
            <person name="Sorensen S.J."/>
            <person name="Hansen L.H."/>
        </authorList>
    </citation>
    <scope>NUCLEOTIDE SEQUENCE</scope>
    <source>
        <strain evidence="3">RGRH0687</strain>
    </source>
</reference>
<feature type="region of interest" description="Disordered" evidence="2">
    <location>
        <begin position="295"/>
        <end position="320"/>
    </location>
</feature>
<dbReference type="AlphaFoldDB" id="A0A0H5Q2L1"/>
<feature type="region of interest" description="Disordered" evidence="2">
    <location>
        <begin position="155"/>
        <end position="175"/>
    </location>
</feature>
<evidence type="ECO:0000256" key="1">
    <source>
        <dbReference type="SAM" id="Coils"/>
    </source>
</evidence>
<feature type="coiled-coil region" evidence="1">
    <location>
        <begin position="233"/>
        <end position="264"/>
    </location>
</feature>
<name>A0A0H5Q2L1_9ZZZZ</name>
<dbReference type="EMBL" id="LN853305">
    <property type="protein sequence ID" value="CRY95605.1"/>
    <property type="molecule type" value="Genomic_DNA"/>
</dbReference>